<reference evidence="7 8" key="1">
    <citation type="submission" date="2007-01" db="EMBL/GenBank/DDBJ databases">
        <title>Draft genome sequence of Collinsella aerofaciens (ATCC 25986).</title>
        <authorList>
            <person name="Sudarsanam P."/>
            <person name="Ley R."/>
            <person name="Guruge J."/>
            <person name="Turnbaugh P.J."/>
            <person name="Mahowald M."/>
            <person name="Liep D."/>
            <person name="Gordon J."/>
        </authorList>
    </citation>
    <scope>NUCLEOTIDE SEQUENCE [LARGE SCALE GENOMIC DNA]</scope>
    <source>
        <strain evidence="8">ATCC 25986 / DSM 3979 / JCM 10188 / KCTC 3647 / NCTC 11838 / VPI 1003</strain>
    </source>
</reference>
<dbReference type="Gene3D" id="3.40.50.2300">
    <property type="match status" value="1"/>
</dbReference>
<evidence type="ECO:0000256" key="3">
    <source>
        <dbReference type="ARBA" id="ARBA00022801"/>
    </source>
</evidence>
<accession>A4EBE5</accession>
<gene>
    <name evidence="7" type="ORF">COLAER_01763</name>
</gene>
<sequence>MMAIERKPHMQRVLFICYGNICRSTMAESVFTELVHRAGRAGEFVIDSAATSTEEIGNPPHHGTVAKLREVGIPVVAHRARQVRRAEYGNWDHIVYMDAENARGLRRIFGDDPDGKISRLLDWTERPGDVADPWYTGNFDATYRDVLAGCTAMLEQL</sequence>
<dbReference type="GO" id="GO:0004725">
    <property type="term" value="F:protein tyrosine phosphatase activity"/>
    <property type="evidence" value="ECO:0007669"/>
    <property type="project" value="UniProtKB-EC"/>
</dbReference>
<comment type="similarity">
    <text evidence="1">Belongs to the low molecular weight phosphotyrosine protein phosphatase family.</text>
</comment>
<comment type="caution">
    <text evidence="7">The sequence shown here is derived from an EMBL/GenBank/DDBJ whole genome shotgun (WGS) entry which is preliminary data.</text>
</comment>
<dbReference type="Pfam" id="PF01451">
    <property type="entry name" value="LMWPc"/>
    <property type="match status" value="1"/>
</dbReference>
<evidence type="ECO:0000256" key="5">
    <source>
        <dbReference type="PIRSR" id="PIRSR617867-1"/>
    </source>
</evidence>
<organism evidence="7 8">
    <name type="scientific">Collinsella aerofaciens (strain ATCC 25986 / DSM 3979 / JCM 10188 / KCTC 3647 / NCTC 11838 / VPI 1003)</name>
    <dbReference type="NCBI Taxonomy" id="411903"/>
    <lineage>
        <taxon>Bacteria</taxon>
        <taxon>Bacillati</taxon>
        <taxon>Actinomycetota</taxon>
        <taxon>Coriobacteriia</taxon>
        <taxon>Coriobacteriales</taxon>
        <taxon>Coriobacteriaceae</taxon>
        <taxon>Collinsella</taxon>
    </lineage>
</organism>
<dbReference type="EC" id="3.1.3.48" evidence="2"/>
<evidence type="ECO:0000256" key="2">
    <source>
        <dbReference type="ARBA" id="ARBA00013064"/>
    </source>
</evidence>
<proteinExistence type="inferred from homology"/>
<evidence type="ECO:0000256" key="4">
    <source>
        <dbReference type="ARBA" id="ARBA00022912"/>
    </source>
</evidence>
<dbReference type="PANTHER" id="PTHR11717:SF7">
    <property type="entry name" value="LOW MOLECULAR WEIGHT PHOSPHOTYROSINE PROTEIN PHOSPHATASE"/>
    <property type="match status" value="1"/>
</dbReference>
<evidence type="ECO:0000313" key="8">
    <source>
        <dbReference type="Proteomes" id="UP000002979"/>
    </source>
</evidence>
<protein>
    <recommendedName>
        <fullName evidence="2">protein-tyrosine-phosphatase</fullName>
        <ecNumber evidence="2">3.1.3.48</ecNumber>
    </recommendedName>
</protein>
<dbReference type="InterPro" id="IPR017867">
    <property type="entry name" value="Tyr_phospatase_low_mol_wt"/>
</dbReference>
<dbReference type="InterPro" id="IPR023485">
    <property type="entry name" value="Ptyr_pPase"/>
</dbReference>
<evidence type="ECO:0000259" key="6">
    <source>
        <dbReference type="SMART" id="SM00226"/>
    </source>
</evidence>
<name>A4EBE5_COLAA</name>
<dbReference type="PANTHER" id="PTHR11717">
    <property type="entry name" value="LOW MOLECULAR WEIGHT PROTEIN TYROSINE PHOSPHATASE"/>
    <property type="match status" value="1"/>
</dbReference>
<evidence type="ECO:0000256" key="1">
    <source>
        <dbReference type="ARBA" id="ARBA00011063"/>
    </source>
</evidence>
<feature type="active site" description="Nucleophile" evidence="5">
    <location>
        <position position="17"/>
    </location>
</feature>
<dbReference type="Proteomes" id="UP000002979">
    <property type="component" value="Unassembled WGS sequence"/>
</dbReference>
<dbReference type="InterPro" id="IPR036196">
    <property type="entry name" value="Ptyr_pPase_sf"/>
</dbReference>
<dbReference type="AlphaFoldDB" id="A4EBE5"/>
<dbReference type="PRINTS" id="PR00719">
    <property type="entry name" value="LMWPTPASE"/>
</dbReference>
<dbReference type="SMART" id="SM00226">
    <property type="entry name" value="LMWPc"/>
    <property type="match status" value="1"/>
</dbReference>
<reference evidence="7 8" key="2">
    <citation type="submission" date="2007-04" db="EMBL/GenBank/DDBJ databases">
        <authorList>
            <person name="Fulton L."/>
            <person name="Clifton S."/>
            <person name="Fulton B."/>
            <person name="Xu J."/>
            <person name="Minx P."/>
            <person name="Mardis E.R."/>
            <person name="Wilson R.K."/>
        </authorList>
    </citation>
    <scope>NUCLEOTIDE SEQUENCE [LARGE SCALE GENOMIC DNA]</scope>
    <source>
        <strain evidence="8">ATCC 25986 / DSM 3979 / JCM 10188 / KCTC 3647 / NCTC 11838 / VPI 1003</strain>
    </source>
</reference>
<feature type="active site" description="Proton donor" evidence="5">
    <location>
        <position position="132"/>
    </location>
</feature>
<feature type="active site" evidence="5">
    <location>
        <position position="23"/>
    </location>
</feature>
<dbReference type="SUPFAM" id="SSF52788">
    <property type="entry name" value="Phosphotyrosine protein phosphatases I"/>
    <property type="match status" value="1"/>
</dbReference>
<feature type="domain" description="Phosphotyrosine protein phosphatase I" evidence="6">
    <location>
        <begin position="11"/>
        <end position="156"/>
    </location>
</feature>
<keyword evidence="3" id="KW-0378">Hydrolase</keyword>
<evidence type="ECO:0000313" key="7">
    <source>
        <dbReference type="EMBL" id="EBA39149.1"/>
    </source>
</evidence>
<keyword evidence="4" id="KW-0904">Protein phosphatase</keyword>
<dbReference type="InterPro" id="IPR050438">
    <property type="entry name" value="LMW_PTPase"/>
</dbReference>
<dbReference type="CDD" id="cd16343">
    <property type="entry name" value="LMWPTP"/>
    <property type="match status" value="1"/>
</dbReference>
<dbReference type="EMBL" id="AAVN02000007">
    <property type="protein sequence ID" value="EBA39149.1"/>
    <property type="molecule type" value="Genomic_DNA"/>
</dbReference>